<evidence type="ECO:0000313" key="5">
    <source>
        <dbReference type="EMBL" id="MEQ2439318.1"/>
    </source>
</evidence>
<gene>
    <name evidence="5" type="ORF">WMO26_00580</name>
</gene>
<dbReference type="Proteomes" id="UP001489509">
    <property type="component" value="Unassembled WGS sequence"/>
</dbReference>
<proteinExistence type="inferred from homology"/>
<dbReference type="SMART" id="SM00822">
    <property type="entry name" value="PKS_KR"/>
    <property type="match status" value="1"/>
</dbReference>
<organism evidence="5 6">
    <name type="scientific">Solibaculum intestinale</name>
    <dbReference type="NCBI Taxonomy" id="3133165"/>
    <lineage>
        <taxon>Bacteria</taxon>
        <taxon>Bacillati</taxon>
        <taxon>Bacillota</taxon>
        <taxon>Clostridia</taxon>
        <taxon>Eubacteriales</taxon>
        <taxon>Oscillospiraceae</taxon>
        <taxon>Solibaculum</taxon>
    </lineage>
</organism>
<dbReference type="Gene3D" id="3.40.50.720">
    <property type="entry name" value="NAD(P)-binding Rossmann-like Domain"/>
    <property type="match status" value="1"/>
</dbReference>
<comment type="caution">
    <text evidence="5">The sequence shown here is derived from an EMBL/GenBank/DDBJ whole genome shotgun (WGS) entry which is preliminary data.</text>
</comment>
<dbReference type="SUPFAM" id="SSF51735">
    <property type="entry name" value="NAD(P)-binding Rossmann-fold domains"/>
    <property type="match status" value="1"/>
</dbReference>
<evidence type="ECO:0000313" key="6">
    <source>
        <dbReference type="Proteomes" id="UP001489509"/>
    </source>
</evidence>
<dbReference type="Pfam" id="PF00106">
    <property type="entry name" value="adh_short"/>
    <property type="match status" value="1"/>
</dbReference>
<dbReference type="InterPro" id="IPR036291">
    <property type="entry name" value="NAD(P)-bd_dom_sf"/>
</dbReference>
<feature type="domain" description="Ketoreductase" evidence="4">
    <location>
        <begin position="6"/>
        <end position="186"/>
    </location>
</feature>
<dbReference type="InterPro" id="IPR020904">
    <property type="entry name" value="Sc_DH/Rdtase_CS"/>
</dbReference>
<dbReference type="PROSITE" id="PS00061">
    <property type="entry name" value="ADH_SHORT"/>
    <property type="match status" value="1"/>
</dbReference>
<sequence>MDISDKVIVVTGSSRGIGKSLVEAFAHENAKVVINYCHSEKAANELHHQIRQYNENCIVVKADVTKREDVVRLYQETYERFGRVDALINNAGVCEDHAIRDMEEDSWKRVMDVNLTGAYLCSRVFAEAMIRQKEGTIVNIASIKGLEGCANQVNYSASKAGLIGFTKALAKELGQFNIAVNAICPGFIVTDLNCRNEEKKRIAEKRCLLQNEHARTDFIHFCIFLLSNRIQGVSGRIFTLDSRIG</sequence>
<dbReference type="PANTHER" id="PTHR42879:SF2">
    <property type="entry name" value="3-OXOACYL-[ACYL-CARRIER-PROTEIN] REDUCTASE FABG"/>
    <property type="match status" value="1"/>
</dbReference>
<keyword evidence="2" id="KW-0753">Steroid metabolism</keyword>
<keyword evidence="2" id="KW-0443">Lipid metabolism</keyword>
<dbReference type="RefSeq" id="WP_349217885.1">
    <property type="nucleotide sequence ID" value="NZ_JBBMFD010000001.1"/>
</dbReference>
<evidence type="ECO:0000256" key="2">
    <source>
        <dbReference type="ARBA" id="ARBA00023221"/>
    </source>
</evidence>
<evidence type="ECO:0000256" key="1">
    <source>
        <dbReference type="ARBA" id="ARBA00006484"/>
    </source>
</evidence>
<protein>
    <submittedName>
        <fullName evidence="5">SDR family NAD(P)-dependent oxidoreductase</fullName>
    </submittedName>
</protein>
<accession>A0ABV1DZX4</accession>
<evidence type="ECO:0000256" key="3">
    <source>
        <dbReference type="RuleBase" id="RU000363"/>
    </source>
</evidence>
<evidence type="ECO:0000259" key="4">
    <source>
        <dbReference type="SMART" id="SM00822"/>
    </source>
</evidence>
<reference evidence="5 6" key="1">
    <citation type="submission" date="2024-03" db="EMBL/GenBank/DDBJ databases">
        <title>Human intestinal bacterial collection.</title>
        <authorList>
            <person name="Pauvert C."/>
            <person name="Hitch T.C.A."/>
            <person name="Clavel T."/>
        </authorList>
    </citation>
    <scope>NUCLEOTIDE SEQUENCE [LARGE SCALE GENOMIC DNA]</scope>
    <source>
        <strain evidence="5 6">CLA-JM-H44</strain>
    </source>
</reference>
<dbReference type="InterPro" id="IPR050259">
    <property type="entry name" value="SDR"/>
</dbReference>
<dbReference type="InterPro" id="IPR057326">
    <property type="entry name" value="KR_dom"/>
</dbReference>
<name>A0ABV1DZX4_9FIRM</name>
<dbReference type="EMBL" id="JBBMFD010000001">
    <property type="protein sequence ID" value="MEQ2439318.1"/>
    <property type="molecule type" value="Genomic_DNA"/>
</dbReference>
<dbReference type="PANTHER" id="PTHR42879">
    <property type="entry name" value="3-OXOACYL-(ACYL-CARRIER-PROTEIN) REDUCTASE"/>
    <property type="match status" value="1"/>
</dbReference>
<dbReference type="PRINTS" id="PR00081">
    <property type="entry name" value="GDHRDH"/>
</dbReference>
<dbReference type="InterPro" id="IPR002347">
    <property type="entry name" value="SDR_fam"/>
</dbReference>
<keyword evidence="6" id="KW-1185">Reference proteome</keyword>
<dbReference type="PRINTS" id="PR00080">
    <property type="entry name" value="SDRFAMILY"/>
</dbReference>
<comment type="similarity">
    <text evidence="1 3">Belongs to the short-chain dehydrogenases/reductases (SDR) family.</text>
</comment>